<dbReference type="Proteomes" id="UP000237819">
    <property type="component" value="Unassembled WGS sequence"/>
</dbReference>
<accession>A0A2S8GUP6</accession>
<feature type="transmembrane region" description="Helical" evidence="1">
    <location>
        <begin position="15"/>
        <end position="37"/>
    </location>
</feature>
<protein>
    <submittedName>
        <fullName evidence="2">Uncharacterized protein</fullName>
    </submittedName>
</protein>
<evidence type="ECO:0000313" key="3">
    <source>
        <dbReference type="Proteomes" id="UP000237819"/>
    </source>
</evidence>
<dbReference type="AlphaFoldDB" id="A0A2S8GUP6"/>
<comment type="caution">
    <text evidence="2">The sequence shown here is derived from an EMBL/GenBank/DDBJ whole genome shotgun (WGS) entry which is preliminary data.</text>
</comment>
<evidence type="ECO:0000256" key="1">
    <source>
        <dbReference type="SAM" id="Phobius"/>
    </source>
</evidence>
<dbReference type="EMBL" id="PUHZ01000001">
    <property type="protein sequence ID" value="PQO48143.1"/>
    <property type="molecule type" value="Genomic_DNA"/>
</dbReference>
<gene>
    <name evidence="2" type="ORF">C5Y93_00230</name>
</gene>
<organism evidence="2 3">
    <name type="scientific">Blastopirellula marina</name>
    <dbReference type="NCBI Taxonomy" id="124"/>
    <lineage>
        <taxon>Bacteria</taxon>
        <taxon>Pseudomonadati</taxon>
        <taxon>Planctomycetota</taxon>
        <taxon>Planctomycetia</taxon>
        <taxon>Pirellulales</taxon>
        <taxon>Pirellulaceae</taxon>
        <taxon>Blastopirellula</taxon>
    </lineage>
</organism>
<keyword evidence="1" id="KW-1133">Transmembrane helix</keyword>
<keyword evidence="1" id="KW-0812">Transmembrane</keyword>
<name>A0A2S8GUP6_9BACT</name>
<proteinExistence type="predicted"/>
<sequence>MAHPKLRGGFGHNDLLLPIVLGLLALGCVVIALGATLKLPDETSWLASLGYFLLVSVGGFIVHLLALFVIAAVIVGGALAYEFLRDRIRGKI</sequence>
<feature type="transmembrane region" description="Helical" evidence="1">
    <location>
        <begin position="49"/>
        <end position="81"/>
    </location>
</feature>
<dbReference type="RefSeq" id="WP_105333374.1">
    <property type="nucleotide sequence ID" value="NZ_PUHZ01000001.1"/>
</dbReference>
<keyword evidence="1" id="KW-0472">Membrane</keyword>
<reference evidence="2 3" key="1">
    <citation type="submission" date="2018-02" db="EMBL/GenBank/DDBJ databases">
        <title>Comparative genomes isolates from brazilian mangrove.</title>
        <authorList>
            <person name="Araujo J.E."/>
            <person name="Taketani R.G."/>
            <person name="Silva M.C.P."/>
            <person name="Loureco M.V."/>
            <person name="Andreote F.D."/>
        </authorList>
    </citation>
    <scope>NUCLEOTIDE SEQUENCE [LARGE SCALE GENOMIC DNA]</scope>
    <source>
        <strain evidence="2 3">Nap-Phe MGV</strain>
    </source>
</reference>
<evidence type="ECO:0000313" key="2">
    <source>
        <dbReference type="EMBL" id="PQO48143.1"/>
    </source>
</evidence>
<dbReference type="PROSITE" id="PS51257">
    <property type="entry name" value="PROKAR_LIPOPROTEIN"/>
    <property type="match status" value="1"/>
</dbReference>